<dbReference type="AlphaFoldDB" id="C8PF58"/>
<gene>
    <name evidence="1" type="ORF">CAMGR0001_2699</name>
</gene>
<name>C8PF58_9BACT</name>
<keyword evidence="2" id="KW-1185">Reference proteome</keyword>
<dbReference type="EMBL" id="ACYG01000009">
    <property type="protein sequence ID" value="EEV18686.1"/>
    <property type="molecule type" value="Genomic_DNA"/>
</dbReference>
<evidence type="ECO:0000313" key="1">
    <source>
        <dbReference type="EMBL" id="EEV18686.1"/>
    </source>
</evidence>
<accession>C8PF58</accession>
<evidence type="ECO:0000313" key="2">
    <source>
        <dbReference type="Proteomes" id="UP000005709"/>
    </source>
</evidence>
<protein>
    <submittedName>
        <fullName evidence="1">Uncharacterized protein</fullName>
    </submittedName>
</protein>
<proteinExistence type="predicted"/>
<sequence length="45" mass="5367">MLYPYTHLLPLCYPDTSPLCKISNVSARYTRIQLPHEFLKLRVKF</sequence>
<organism evidence="1 2">
    <name type="scientific">Campylobacter gracilis RM3268</name>
    <dbReference type="NCBI Taxonomy" id="553220"/>
    <lineage>
        <taxon>Bacteria</taxon>
        <taxon>Pseudomonadati</taxon>
        <taxon>Campylobacterota</taxon>
        <taxon>Epsilonproteobacteria</taxon>
        <taxon>Campylobacterales</taxon>
        <taxon>Campylobacteraceae</taxon>
        <taxon>Campylobacter</taxon>
    </lineage>
</organism>
<comment type="caution">
    <text evidence="1">The sequence shown here is derived from an EMBL/GenBank/DDBJ whole genome shotgun (WGS) entry which is preliminary data.</text>
</comment>
<reference evidence="1 2" key="1">
    <citation type="submission" date="2009-07" db="EMBL/GenBank/DDBJ databases">
        <authorList>
            <person name="Madupu R."/>
            <person name="Sebastian Y."/>
            <person name="Durkin A.S."/>
            <person name="Torralba M."/>
            <person name="Methe B."/>
            <person name="Sutton G.G."/>
            <person name="Strausberg R.L."/>
            <person name="Nelson K.E."/>
        </authorList>
    </citation>
    <scope>NUCLEOTIDE SEQUENCE [LARGE SCALE GENOMIC DNA]</scope>
    <source>
        <strain evidence="1 2">RM3268</strain>
    </source>
</reference>
<dbReference type="Proteomes" id="UP000005709">
    <property type="component" value="Unassembled WGS sequence"/>
</dbReference>